<dbReference type="PROSITE" id="PS00178">
    <property type="entry name" value="AA_TRNA_LIGASE_I"/>
    <property type="match status" value="1"/>
</dbReference>
<feature type="domain" description="Aminoacyl-tRNA synthetase class Ia" evidence="13">
    <location>
        <begin position="22"/>
        <end position="622"/>
    </location>
</feature>
<dbReference type="PANTHER" id="PTHR11946">
    <property type="entry name" value="VALYL-TRNA SYNTHETASES"/>
    <property type="match status" value="1"/>
</dbReference>
<evidence type="ECO:0000313" key="15">
    <source>
        <dbReference type="EMBL" id="MBQ0933645.1"/>
    </source>
</evidence>
<dbReference type="Pfam" id="PF08264">
    <property type="entry name" value="Anticodon_1"/>
    <property type="match status" value="1"/>
</dbReference>
<keyword evidence="8 11" id="KW-0030">Aminoacyl-tRNA synthetase</keyword>
<evidence type="ECO:0000259" key="13">
    <source>
        <dbReference type="Pfam" id="PF00133"/>
    </source>
</evidence>
<dbReference type="RefSeq" id="WP_210857310.1">
    <property type="nucleotide sequence ID" value="NZ_JAGQDD010000038.1"/>
</dbReference>
<dbReference type="GO" id="GO:0002161">
    <property type="term" value="F:aminoacyl-tRNA deacylase activity"/>
    <property type="evidence" value="ECO:0007669"/>
    <property type="project" value="InterPro"/>
</dbReference>
<keyword evidence="6 11" id="KW-0648">Protein biosynthesis</keyword>
<keyword evidence="5 11" id="KW-0067">ATP-binding</keyword>
<keyword evidence="3 11" id="KW-0436">Ligase</keyword>
<protein>
    <recommendedName>
        <fullName evidence="1">valine--tRNA ligase</fullName>
        <ecNumber evidence="1">6.1.1.9</ecNumber>
    </recommendedName>
    <alternativeName>
        <fullName evidence="9">Valyl-tRNA synthetase</fullName>
    </alternativeName>
</protein>
<comment type="catalytic activity">
    <reaction evidence="10">
        <text>tRNA(Val) + L-valine + ATP = L-valyl-tRNA(Val) + AMP + diphosphate</text>
        <dbReference type="Rhea" id="RHEA:10704"/>
        <dbReference type="Rhea" id="RHEA-COMP:9672"/>
        <dbReference type="Rhea" id="RHEA-COMP:9708"/>
        <dbReference type="ChEBI" id="CHEBI:30616"/>
        <dbReference type="ChEBI" id="CHEBI:33019"/>
        <dbReference type="ChEBI" id="CHEBI:57762"/>
        <dbReference type="ChEBI" id="CHEBI:78442"/>
        <dbReference type="ChEBI" id="CHEBI:78537"/>
        <dbReference type="ChEBI" id="CHEBI:456215"/>
        <dbReference type="EC" id="6.1.1.9"/>
    </reaction>
</comment>
<organism evidence="15 16">
    <name type="scientific">Ideonella alba</name>
    <dbReference type="NCBI Taxonomy" id="2824118"/>
    <lineage>
        <taxon>Bacteria</taxon>
        <taxon>Pseudomonadati</taxon>
        <taxon>Pseudomonadota</taxon>
        <taxon>Betaproteobacteria</taxon>
        <taxon>Burkholderiales</taxon>
        <taxon>Sphaerotilaceae</taxon>
        <taxon>Ideonella</taxon>
    </lineage>
</organism>
<dbReference type="SUPFAM" id="SSF52374">
    <property type="entry name" value="Nucleotidylyl transferase"/>
    <property type="match status" value="1"/>
</dbReference>
<evidence type="ECO:0000313" key="16">
    <source>
        <dbReference type="Proteomes" id="UP000676246"/>
    </source>
</evidence>
<dbReference type="Gene3D" id="1.10.730.10">
    <property type="entry name" value="Isoleucyl-tRNA Synthetase, Domain 1"/>
    <property type="match status" value="1"/>
</dbReference>
<sequence length="855" mass="95405">MQDYTESTVPDKPTVDGLESKWSRIWEEAGTYRYIDGAGRAGAFAIDAPPPTVSGSLHVGHVFSYTHTDIIARYQRMCGKRVFYPMGWDDNGLPTERRVENYFGVVCDPTKPYQQNYAPPAQPAAKRGQYDRISRRNFVELCLKLTHIDEAAFHDLLVRLGLSIDWNLTYNTIGPRAQRISQKAFLRNLRRGEAYMQDAPSLWDATFQTAVAQAELEDRETAGAFYKITFHAANGDLVAVDTTRPELLPSCVALVAHPDDVRYAGLFGCSVHSPVFGVEVPVLAHKLAVPDKGTGIAMVCTFGDVTDVIWWRELDLPSRSLMNKDGTFQKEAPEWIRAAGSAEAYAKMAGRSPNQARSVIEELLKTSSELLGEPRPITHAVKFYEKGERPLEIISTRQWYIRNGGRDTDLRAELLERGREIDWKPTHMQSRFEHWVNGLNGDWLISRQRIFGVPIPVWYPLDAEGQPDFEHPLVPDESELPIDPSSHSPRGYTESARGQPGGFIGDPDVMDTWATSSLTPQIASGWDEDGSRFDSLFPFDIRPQGHDIIRTWLFGTLVRAHLEEGKLPWRHALISGWILDPDRKKMSKSKGNVITPAKLLDDHGSDGVRYWAAMGRPGADTAFEERQMKIGRRLATKVLNVAKLSAGLVPTRPAALEGVDSQMLAKQSRVLAQATAALEEFEYSRALESLESFFWWFCDDYVELVKTRAYTEGAGSASARHAIATAIDRLLRAFAPFMPFVTEEAWSWAHSDSIHLSAWPAGDARESANATTHLDFACDVLRQVRKFKSERQVSMKTKVGNLHIEDAPSRLDLLSVVEQDLRAAGGVEGPIATSQADSLSVTLTLIDEDQASGNH</sequence>
<dbReference type="EC" id="6.1.1.9" evidence="1"/>
<evidence type="ECO:0000259" key="14">
    <source>
        <dbReference type="Pfam" id="PF08264"/>
    </source>
</evidence>
<dbReference type="PRINTS" id="PR00986">
    <property type="entry name" value="TRNASYNTHVAL"/>
</dbReference>
<dbReference type="Gene3D" id="3.90.740.10">
    <property type="entry name" value="Valyl/Leucyl/Isoleucyl-tRNA synthetase, editing domain"/>
    <property type="match status" value="1"/>
</dbReference>
<dbReference type="GO" id="GO:0006438">
    <property type="term" value="P:valyl-tRNA aminoacylation"/>
    <property type="evidence" value="ECO:0007669"/>
    <property type="project" value="InterPro"/>
</dbReference>
<name>A0A941BE32_9BURK</name>
<evidence type="ECO:0000256" key="2">
    <source>
        <dbReference type="ARBA" id="ARBA00022490"/>
    </source>
</evidence>
<evidence type="ECO:0000256" key="9">
    <source>
        <dbReference type="ARBA" id="ARBA00029936"/>
    </source>
</evidence>
<dbReference type="InterPro" id="IPR014729">
    <property type="entry name" value="Rossmann-like_a/b/a_fold"/>
</dbReference>
<evidence type="ECO:0000256" key="6">
    <source>
        <dbReference type="ARBA" id="ARBA00022917"/>
    </source>
</evidence>
<dbReference type="InterPro" id="IPR009080">
    <property type="entry name" value="tRNAsynth_Ia_anticodon-bd"/>
</dbReference>
<dbReference type="SUPFAM" id="SSF50677">
    <property type="entry name" value="ValRS/IleRS/LeuRS editing domain"/>
    <property type="match status" value="1"/>
</dbReference>
<dbReference type="InterPro" id="IPR002303">
    <property type="entry name" value="Valyl-tRNA_ligase"/>
</dbReference>
<comment type="caution">
    <text evidence="15">The sequence shown here is derived from an EMBL/GenBank/DDBJ whole genome shotgun (WGS) entry which is preliminary data.</text>
</comment>
<dbReference type="EMBL" id="JAGQDD010000038">
    <property type="protein sequence ID" value="MBQ0933645.1"/>
    <property type="molecule type" value="Genomic_DNA"/>
</dbReference>
<evidence type="ECO:0000256" key="5">
    <source>
        <dbReference type="ARBA" id="ARBA00022840"/>
    </source>
</evidence>
<evidence type="ECO:0000256" key="1">
    <source>
        <dbReference type="ARBA" id="ARBA00013169"/>
    </source>
</evidence>
<dbReference type="InterPro" id="IPR048044">
    <property type="entry name" value="Valyl-tRNA_ligase_actino"/>
</dbReference>
<dbReference type="CDD" id="cd07962">
    <property type="entry name" value="Anticodon_Ia_Val"/>
    <property type="match status" value="1"/>
</dbReference>
<accession>A0A941BE32</accession>
<dbReference type="PANTHER" id="PTHR11946:SF93">
    <property type="entry name" value="VALINE--TRNA LIGASE, CHLOROPLASTIC_MITOCHONDRIAL 2"/>
    <property type="match status" value="1"/>
</dbReference>
<evidence type="ECO:0000256" key="4">
    <source>
        <dbReference type="ARBA" id="ARBA00022741"/>
    </source>
</evidence>
<feature type="region of interest" description="Disordered" evidence="12">
    <location>
        <begin position="468"/>
        <end position="503"/>
    </location>
</feature>
<keyword evidence="2" id="KW-0963">Cytoplasm</keyword>
<dbReference type="InterPro" id="IPR009008">
    <property type="entry name" value="Val/Leu/Ile-tRNA-synth_edit"/>
</dbReference>
<dbReference type="Proteomes" id="UP000676246">
    <property type="component" value="Unassembled WGS sequence"/>
</dbReference>
<reference evidence="15 16" key="1">
    <citation type="submission" date="2021-04" db="EMBL/GenBank/DDBJ databases">
        <title>The genome sequence of Ideonella sp. 3Y2.</title>
        <authorList>
            <person name="Liu Y."/>
        </authorList>
    </citation>
    <scope>NUCLEOTIDE SEQUENCE [LARGE SCALE GENOMIC DNA]</scope>
    <source>
        <strain evidence="15 16">3Y2</strain>
    </source>
</reference>
<evidence type="ECO:0000256" key="11">
    <source>
        <dbReference type="RuleBase" id="RU363035"/>
    </source>
</evidence>
<dbReference type="Gene3D" id="3.40.50.620">
    <property type="entry name" value="HUPs"/>
    <property type="match status" value="2"/>
</dbReference>
<evidence type="ECO:0000256" key="8">
    <source>
        <dbReference type="ARBA" id="ARBA00023146"/>
    </source>
</evidence>
<dbReference type="NCBIfam" id="NF000540">
    <property type="entry name" value="alt_ValS"/>
    <property type="match status" value="1"/>
</dbReference>
<dbReference type="InterPro" id="IPR033705">
    <property type="entry name" value="Anticodon_Ia_Val"/>
</dbReference>
<dbReference type="InterPro" id="IPR002300">
    <property type="entry name" value="aa-tRNA-synth_Ia"/>
</dbReference>
<dbReference type="HAMAP" id="MF_02005">
    <property type="entry name" value="Val_tRNA_synth_type2"/>
    <property type="match status" value="1"/>
</dbReference>
<dbReference type="GO" id="GO:0005524">
    <property type="term" value="F:ATP binding"/>
    <property type="evidence" value="ECO:0007669"/>
    <property type="project" value="UniProtKB-KW"/>
</dbReference>
<gene>
    <name evidence="15" type="primary">valS</name>
    <name evidence="15" type="ORF">KAK03_24520</name>
</gene>
<dbReference type="InterPro" id="IPR013155">
    <property type="entry name" value="M/V/L/I-tRNA-synth_anticd-bd"/>
</dbReference>
<evidence type="ECO:0000256" key="3">
    <source>
        <dbReference type="ARBA" id="ARBA00022598"/>
    </source>
</evidence>
<dbReference type="NCBIfam" id="NF009687">
    <property type="entry name" value="PRK13208.1"/>
    <property type="match status" value="1"/>
</dbReference>
<evidence type="ECO:0000256" key="7">
    <source>
        <dbReference type="ARBA" id="ARBA00023054"/>
    </source>
</evidence>
<proteinExistence type="inferred from homology"/>
<keyword evidence="4 11" id="KW-0547">Nucleotide-binding</keyword>
<dbReference type="SUPFAM" id="SSF47323">
    <property type="entry name" value="Anticodon-binding domain of a subclass of class I aminoacyl-tRNA synthetases"/>
    <property type="match status" value="1"/>
</dbReference>
<dbReference type="Pfam" id="PF00133">
    <property type="entry name" value="tRNA-synt_1"/>
    <property type="match status" value="1"/>
</dbReference>
<keyword evidence="7" id="KW-0175">Coiled coil</keyword>
<dbReference type="GO" id="GO:0004832">
    <property type="term" value="F:valine-tRNA ligase activity"/>
    <property type="evidence" value="ECO:0007669"/>
    <property type="project" value="UniProtKB-EC"/>
</dbReference>
<evidence type="ECO:0000256" key="12">
    <source>
        <dbReference type="SAM" id="MobiDB-lite"/>
    </source>
</evidence>
<dbReference type="GO" id="GO:0005829">
    <property type="term" value="C:cytosol"/>
    <property type="evidence" value="ECO:0007669"/>
    <property type="project" value="TreeGrafter"/>
</dbReference>
<evidence type="ECO:0000256" key="10">
    <source>
        <dbReference type="ARBA" id="ARBA00047552"/>
    </source>
</evidence>
<dbReference type="AlphaFoldDB" id="A0A941BE32"/>
<feature type="domain" description="Methionyl/Valyl/Leucyl/Isoleucyl-tRNA synthetase anticodon-binding" evidence="14">
    <location>
        <begin position="660"/>
        <end position="798"/>
    </location>
</feature>
<keyword evidence="16" id="KW-1185">Reference proteome</keyword>
<dbReference type="InterPro" id="IPR022874">
    <property type="entry name" value="Valine-tRNA_ligase_type_2"/>
</dbReference>
<comment type="similarity">
    <text evidence="11">Belongs to the class-I aminoacyl-tRNA synthetase family.</text>
</comment>
<dbReference type="InterPro" id="IPR001412">
    <property type="entry name" value="aa-tRNA-synth_I_CS"/>
</dbReference>